<keyword evidence="14" id="KW-1185">Reference proteome</keyword>
<evidence type="ECO:0000256" key="2">
    <source>
        <dbReference type="ARBA" id="ARBA00008170"/>
    </source>
</evidence>
<reference evidence="13 14" key="1">
    <citation type="submission" date="2024-02" db="EMBL/GenBank/DDBJ databases">
        <title>Discinaceae phylogenomics.</title>
        <authorList>
            <person name="Dirks A.C."/>
            <person name="James T.Y."/>
        </authorList>
    </citation>
    <scope>NUCLEOTIDE SEQUENCE [LARGE SCALE GENOMIC DNA]</scope>
    <source>
        <strain evidence="13 14">ACD0624</strain>
    </source>
</reference>
<evidence type="ECO:0000256" key="4">
    <source>
        <dbReference type="ARBA" id="ARBA00022568"/>
    </source>
</evidence>
<evidence type="ECO:0000313" key="14">
    <source>
        <dbReference type="Proteomes" id="UP001447188"/>
    </source>
</evidence>
<feature type="compositionally biased region" description="Low complexity" evidence="11">
    <location>
        <begin position="21"/>
        <end position="32"/>
    </location>
</feature>
<comment type="function">
    <text evidence="10">Has a role in promoting intracellular calcium ion sequestration via the exchange of calcium ions for hydrogen ions across the vacuolar membrane. Involved also in manganese ion homeostasis via its uptake into the vacuole.</text>
</comment>
<dbReference type="PANTHER" id="PTHR31503:SF22">
    <property type="entry name" value="VACUOLAR CALCIUM ION TRANSPORTER"/>
    <property type="match status" value="1"/>
</dbReference>
<dbReference type="InterPro" id="IPR044880">
    <property type="entry name" value="NCX_ion-bd_dom_sf"/>
</dbReference>
<comment type="caution">
    <text evidence="13">The sequence shown here is derived from an EMBL/GenBank/DDBJ whole genome shotgun (WGS) entry which is preliminary data.</text>
</comment>
<keyword evidence="7 10" id="KW-1133">Transmembrane helix</keyword>
<evidence type="ECO:0000256" key="10">
    <source>
        <dbReference type="RuleBase" id="RU365028"/>
    </source>
</evidence>
<evidence type="ECO:0000256" key="6">
    <source>
        <dbReference type="ARBA" id="ARBA00022837"/>
    </source>
</evidence>
<protein>
    <recommendedName>
        <fullName evidence="10">Vacuolar calcium ion transporter</fullName>
    </recommendedName>
</protein>
<dbReference type="Proteomes" id="UP001447188">
    <property type="component" value="Unassembled WGS sequence"/>
</dbReference>
<feature type="transmembrane region" description="Helical" evidence="10">
    <location>
        <begin position="410"/>
        <end position="431"/>
    </location>
</feature>
<feature type="transmembrane region" description="Helical" evidence="10">
    <location>
        <begin position="194"/>
        <end position="213"/>
    </location>
</feature>
<evidence type="ECO:0000259" key="12">
    <source>
        <dbReference type="Pfam" id="PF01699"/>
    </source>
</evidence>
<comment type="subcellular location">
    <subcellularLocation>
        <location evidence="1">Endomembrane system</location>
        <topology evidence="1">Multi-pass membrane protein</topology>
    </subcellularLocation>
    <subcellularLocation>
        <location evidence="10">Vacuole membrane</location>
    </subcellularLocation>
</comment>
<dbReference type="Gene3D" id="1.20.1420.30">
    <property type="entry name" value="NCX, central ion-binding region"/>
    <property type="match status" value="2"/>
</dbReference>
<accession>A0ABR3GBY2</accession>
<dbReference type="Pfam" id="PF01699">
    <property type="entry name" value="Na_Ca_ex"/>
    <property type="match status" value="2"/>
</dbReference>
<evidence type="ECO:0000256" key="8">
    <source>
        <dbReference type="ARBA" id="ARBA00023065"/>
    </source>
</evidence>
<feature type="transmembrane region" description="Helical" evidence="10">
    <location>
        <begin position="377"/>
        <end position="403"/>
    </location>
</feature>
<feature type="transmembrane region" description="Helical" evidence="10">
    <location>
        <begin position="306"/>
        <end position="328"/>
    </location>
</feature>
<comment type="similarity">
    <text evidence="2 10">Belongs to the Ca(2+):cation antiporter (CaCA) (TC 2.A.19) family.</text>
</comment>
<evidence type="ECO:0000256" key="7">
    <source>
        <dbReference type="ARBA" id="ARBA00022989"/>
    </source>
</evidence>
<keyword evidence="5 10" id="KW-0812">Transmembrane</keyword>
<evidence type="ECO:0000256" key="5">
    <source>
        <dbReference type="ARBA" id="ARBA00022692"/>
    </source>
</evidence>
<feature type="transmembrane region" description="Helical" evidence="10">
    <location>
        <begin position="74"/>
        <end position="93"/>
    </location>
</feature>
<evidence type="ECO:0000256" key="3">
    <source>
        <dbReference type="ARBA" id="ARBA00022448"/>
    </source>
</evidence>
<proteinExistence type="inferred from homology"/>
<keyword evidence="6 10" id="KW-0106">Calcium</keyword>
<feature type="transmembrane region" description="Helical" evidence="10">
    <location>
        <begin position="225"/>
        <end position="245"/>
    </location>
</feature>
<dbReference type="NCBIfam" id="TIGR00378">
    <property type="entry name" value="cax"/>
    <property type="match status" value="1"/>
</dbReference>
<keyword evidence="4 10" id="KW-0109">Calcium transport</keyword>
<feature type="transmembrane region" description="Helical" evidence="10">
    <location>
        <begin position="99"/>
        <end position="116"/>
    </location>
</feature>
<dbReference type="PANTHER" id="PTHR31503">
    <property type="entry name" value="VACUOLAR CALCIUM ION TRANSPORTER"/>
    <property type="match status" value="1"/>
</dbReference>
<evidence type="ECO:0000256" key="1">
    <source>
        <dbReference type="ARBA" id="ARBA00004127"/>
    </source>
</evidence>
<dbReference type="InterPro" id="IPR004798">
    <property type="entry name" value="CAX-like"/>
</dbReference>
<feature type="transmembrane region" description="Helical" evidence="10">
    <location>
        <begin position="257"/>
        <end position="279"/>
    </location>
</feature>
<evidence type="ECO:0000256" key="9">
    <source>
        <dbReference type="ARBA" id="ARBA00023136"/>
    </source>
</evidence>
<feature type="domain" description="Sodium/calcium exchanger membrane region" evidence="12">
    <location>
        <begin position="152"/>
        <end position="281"/>
    </location>
</feature>
<dbReference type="InterPro" id="IPR004837">
    <property type="entry name" value="NaCa_Exmemb"/>
</dbReference>
<dbReference type="InterPro" id="IPR004713">
    <property type="entry name" value="CaH_exchang"/>
</dbReference>
<keyword evidence="9 10" id="KW-0472">Membrane</keyword>
<keyword evidence="3 10" id="KW-0813">Transport</keyword>
<feature type="domain" description="Sodium/calcium exchanger membrane region" evidence="12">
    <location>
        <begin position="315"/>
        <end position="446"/>
    </location>
</feature>
<dbReference type="EMBL" id="JBBBZM010000127">
    <property type="protein sequence ID" value="KAL0633378.1"/>
    <property type="molecule type" value="Genomic_DNA"/>
</dbReference>
<name>A0ABR3GBY2_9PEZI</name>
<feature type="transmembrane region" description="Helical" evidence="10">
    <location>
        <begin position="348"/>
        <end position="371"/>
    </location>
</feature>
<sequence>MSSLADVEAGLRRLTETDRLNGSGTNGHRNGTNGNGNGYGTNGSHPRSNSLKRKTSTFMKKAYHKVTTVLLSNYVNYLLVFVPVGMASGFFGWNATANFTLNFLAIIPLAAMLSFATEQLSKSVGPTLGGLLNATFGNAVELIVRAPGDTIAQRTILPALVELADIVSSSTKVSIVALNKGEIRIVQASMLGSILSNILLVLGMCFFLGGIFYHEQKFSTVVASTMSSLMAVATASLIIPAALYSTVDQTDPHSFDLILQLSRGTSVVLLILYVMYLFFQLRTHQELFDPEVREHPEGHIEEPDEAVISVVDASVLLLLVTLAVAICAEYLVGSIDELVANSGISKTFIGLILIPIVGNAAEHVTAVVVALNDNMDLAIGVAIGSSMQIALLVTPFLVILGWIIGQPMSLYFQSFETVVFFMSVLITNYVIQDGKSNYMEGAMLLGM</sequence>
<dbReference type="NCBIfam" id="TIGR00846">
    <property type="entry name" value="caca2"/>
    <property type="match status" value="1"/>
</dbReference>
<feature type="region of interest" description="Disordered" evidence="11">
    <location>
        <begin position="15"/>
        <end position="51"/>
    </location>
</feature>
<comment type="caution">
    <text evidence="10">Lacks conserved residue(s) required for the propagation of feature annotation.</text>
</comment>
<keyword evidence="8 10" id="KW-0406">Ion transport</keyword>
<keyword evidence="10" id="KW-0050">Antiport</keyword>
<evidence type="ECO:0000313" key="13">
    <source>
        <dbReference type="EMBL" id="KAL0633378.1"/>
    </source>
</evidence>
<organism evidence="13 14">
    <name type="scientific">Discina gigas</name>
    <dbReference type="NCBI Taxonomy" id="1032678"/>
    <lineage>
        <taxon>Eukaryota</taxon>
        <taxon>Fungi</taxon>
        <taxon>Dikarya</taxon>
        <taxon>Ascomycota</taxon>
        <taxon>Pezizomycotina</taxon>
        <taxon>Pezizomycetes</taxon>
        <taxon>Pezizales</taxon>
        <taxon>Discinaceae</taxon>
        <taxon>Discina</taxon>
    </lineage>
</organism>
<gene>
    <name evidence="13" type="primary">VCX1</name>
    <name evidence="13" type="ORF">Q9L58_007691</name>
</gene>
<keyword evidence="10" id="KW-0926">Vacuole</keyword>
<evidence type="ECO:0000256" key="11">
    <source>
        <dbReference type="SAM" id="MobiDB-lite"/>
    </source>
</evidence>